<feature type="transmembrane region" description="Helical" evidence="8">
    <location>
        <begin position="179"/>
        <end position="200"/>
    </location>
</feature>
<sequence length="218" mass="22655">MSMLESLLGRNLTLLGTLATICTGLATSVGALPILFVRNVSDRLLDAMLGFAAGVMLAATDFSLIIPAIELGGLWITVVGILIGAAFLALLDRLLPHEHFVLGHEGPSSAMRRIWLLIITITLHNFPEGLAVGVSYGGGDIPTATSMAIAIGLQNMPEGLAVALPLLREKYSKGKALGYALLSGLAEPIAAIFGVLAVQIPQPLLPLGLALSPARCST</sequence>
<accession>X0XKL3</accession>
<keyword evidence="6 8" id="KW-1133">Transmembrane helix</keyword>
<evidence type="ECO:0008006" key="10">
    <source>
        <dbReference type="Google" id="ProtNLM"/>
    </source>
</evidence>
<feature type="transmembrane region" description="Helical" evidence="8">
    <location>
        <begin position="49"/>
        <end position="69"/>
    </location>
</feature>
<keyword evidence="5" id="KW-0862">Zinc</keyword>
<keyword evidence="4 8" id="KW-0812">Transmembrane</keyword>
<gene>
    <name evidence="9" type="ORF">S01H1_49847</name>
</gene>
<comment type="similarity">
    <text evidence="2">Belongs to the ZIP transporter (TC 2.A.5) family.</text>
</comment>
<comment type="caution">
    <text evidence="9">The sequence shown here is derived from an EMBL/GenBank/DDBJ whole genome shotgun (WGS) entry which is preliminary data.</text>
</comment>
<dbReference type="AlphaFoldDB" id="X0XKL3"/>
<keyword evidence="3" id="KW-1003">Cell membrane</keyword>
<evidence type="ECO:0000256" key="3">
    <source>
        <dbReference type="ARBA" id="ARBA00022475"/>
    </source>
</evidence>
<evidence type="ECO:0000256" key="6">
    <source>
        <dbReference type="ARBA" id="ARBA00022989"/>
    </source>
</evidence>
<evidence type="ECO:0000313" key="9">
    <source>
        <dbReference type="EMBL" id="GAG25486.1"/>
    </source>
</evidence>
<dbReference type="EMBL" id="BARS01032088">
    <property type="protein sequence ID" value="GAG25486.1"/>
    <property type="molecule type" value="Genomic_DNA"/>
</dbReference>
<dbReference type="GO" id="GO:0005886">
    <property type="term" value="C:plasma membrane"/>
    <property type="evidence" value="ECO:0007669"/>
    <property type="project" value="UniProtKB-SubCell"/>
</dbReference>
<dbReference type="Pfam" id="PF02535">
    <property type="entry name" value="Zip"/>
    <property type="match status" value="1"/>
</dbReference>
<keyword evidence="7 8" id="KW-0472">Membrane</keyword>
<comment type="subcellular location">
    <subcellularLocation>
        <location evidence="1">Cell membrane</location>
        <topology evidence="1">Multi-pass membrane protein</topology>
    </subcellularLocation>
</comment>
<dbReference type="PANTHER" id="PTHR11040">
    <property type="entry name" value="ZINC/IRON TRANSPORTER"/>
    <property type="match status" value="1"/>
</dbReference>
<evidence type="ECO:0000256" key="2">
    <source>
        <dbReference type="ARBA" id="ARBA00006939"/>
    </source>
</evidence>
<evidence type="ECO:0000256" key="1">
    <source>
        <dbReference type="ARBA" id="ARBA00004651"/>
    </source>
</evidence>
<feature type="transmembrane region" description="Helical" evidence="8">
    <location>
        <begin position="75"/>
        <end position="95"/>
    </location>
</feature>
<dbReference type="GO" id="GO:0005385">
    <property type="term" value="F:zinc ion transmembrane transporter activity"/>
    <property type="evidence" value="ECO:0007669"/>
    <property type="project" value="TreeGrafter"/>
</dbReference>
<name>X0XKL3_9ZZZZ</name>
<dbReference type="PANTHER" id="PTHR11040:SF211">
    <property type="entry name" value="ZINC TRANSPORTER ZIP11"/>
    <property type="match status" value="1"/>
</dbReference>
<organism evidence="9">
    <name type="scientific">marine sediment metagenome</name>
    <dbReference type="NCBI Taxonomy" id="412755"/>
    <lineage>
        <taxon>unclassified sequences</taxon>
        <taxon>metagenomes</taxon>
        <taxon>ecological metagenomes</taxon>
    </lineage>
</organism>
<protein>
    <recommendedName>
        <fullName evidence="10">ZIP family metal transporter</fullName>
    </recommendedName>
</protein>
<feature type="transmembrane region" description="Helical" evidence="8">
    <location>
        <begin position="12"/>
        <end position="37"/>
    </location>
</feature>
<proteinExistence type="inferred from homology"/>
<evidence type="ECO:0000256" key="5">
    <source>
        <dbReference type="ARBA" id="ARBA00022833"/>
    </source>
</evidence>
<reference evidence="9" key="1">
    <citation type="journal article" date="2014" name="Front. Microbiol.">
        <title>High frequency of phylogenetically diverse reductive dehalogenase-homologous genes in deep subseafloor sedimentary metagenomes.</title>
        <authorList>
            <person name="Kawai M."/>
            <person name="Futagami T."/>
            <person name="Toyoda A."/>
            <person name="Takaki Y."/>
            <person name="Nishi S."/>
            <person name="Hori S."/>
            <person name="Arai W."/>
            <person name="Tsubouchi T."/>
            <person name="Morono Y."/>
            <person name="Uchiyama I."/>
            <person name="Ito T."/>
            <person name="Fujiyama A."/>
            <person name="Inagaki F."/>
            <person name="Takami H."/>
        </authorList>
    </citation>
    <scope>NUCLEOTIDE SEQUENCE</scope>
    <source>
        <strain evidence="9">Expedition CK06-06</strain>
    </source>
</reference>
<evidence type="ECO:0000256" key="8">
    <source>
        <dbReference type="SAM" id="Phobius"/>
    </source>
</evidence>
<evidence type="ECO:0000256" key="4">
    <source>
        <dbReference type="ARBA" id="ARBA00022692"/>
    </source>
</evidence>
<evidence type="ECO:0000256" key="7">
    <source>
        <dbReference type="ARBA" id="ARBA00023136"/>
    </source>
</evidence>
<dbReference type="InterPro" id="IPR003689">
    <property type="entry name" value="ZIP"/>
</dbReference>